<evidence type="ECO:0000313" key="3">
    <source>
        <dbReference type="Proteomes" id="UP000184395"/>
    </source>
</evidence>
<feature type="transmembrane region" description="Helical" evidence="1">
    <location>
        <begin position="31"/>
        <end position="50"/>
    </location>
</feature>
<dbReference type="EMBL" id="FRAB01000024">
    <property type="protein sequence ID" value="SHK49327.1"/>
    <property type="molecule type" value="Genomic_DNA"/>
</dbReference>
<keyword evidence="1" id="KW-0472">Membrane</keyword>
<keyword evidence="1" id="KW-1133">Transmembrane helix</keyword>
<evidence type="ECO:0000313" key="2">
    <source>
        <dbReference type="EMBL" id="SHK49327.1"/>
    </source>
</evidence>
<dbReference type="OrthoDB" id="9114571at2"/>
<dbReference type="AlphaFoldDB" id="A0A1M6SXE1"/>
<reference evidence="2 3" key="1">
    <citation type="submission" date="2016-11" db="EMBL/GenBank/DDBJ databases">
        <authorList>
            <person name="Jaros S."/>
            <person name="Januszkiewicz K."/>
            <person name="Wedrychowicz H."/>
        </authorList>
    </citation>
    <scope>NUCLEOTIDE SEQUENCE [LARGE SCALE GENOMIC DNA]</scope>
    <source>
        <strain evidence="2 3">LMG 20594</strain>
    </source>
</reference>
<evidence type="ECO:0000256" key="1">
    <source>
        <dbReference type="SAM" id="Phobius"/>
    </source>
</evidence>
<protein>
    <submittedName>
        <fullName evidence="2">Uncharacterized protein</fullName>
    </submittedName>
</protein>
<dbReference type="RefSeq" id="WP_073430539.1">
    <property type="nucleotide sequence ID" value="NZ_CADFGY010000017.1"/>
</dbReference>
<organism evidence="2 3">
    <name type="scientific">Paraburkholderia terricola</name>
    <dbReference type="NCBI Taxonomy" id="169427"/>
    <lineage>
        <taxon>Bacteria</taxon>
        <taxon>Pseudomonadati</taxon>
        <taxon>Pseudomonadota</taxon>
        <taxon>Betaproteobacteria</taxon>
        <taxon>Burkholderiales</taxon>
        <taxon>Burkholderiaceae</taxon>
        <taxon>Paraburkholderia</taxon>
    </lineage>
</organism>
<gene>
    <name evidence="2" type="ORF">SAMN05192548_102462</name>
</gene>
<sequence length="62" mass="6840">MKWAIAFLALLASAIVVVLVARLPAEQAIRFAGYAGTALFAALVSLLFRWRAAKREQRKAPR</sequence>
<dbReference type="Proteomes" id="UP000184395">
    <property type="component" value="Unassembled WGS sequence"/>
</dbReference>
<accession>A0A1M6SXE1</accession>
<keyword evidence="1" id="KW-0812">Transmembrane</keyword>
<name>A0A1M6SXE1_9BURK</name>
<proteinExistence type="predicted"/>